<dbReference type="EMBL" id="WMZU01000055">
    <property type="protein sequence ID" value="MTS29174.1"/>
    <property type="molecule type" value="Genomic_DNA"/>
</dbReference>
<dbReference type="GO" id="GO:0097367">
    <property type="term" value="F:carbohydrate derivative binding"/>
    <property type="evidence" value="ECO:0007669"/>
    <property type="project" value="InterPro"/>
</dbReference>
<comment type="caution">
    <text evidence="1">The sequence shown here is derived from an EMBL/GenBank/DDBJ whole genome shotgun (WGS) entry which is preliminary data.</text>
</comment>
<evidence type="ECO:0000313" key="2">
    <source>
        <dbReference type="Proteomes" id="UP000472755"/>
    </source>
</evidence>
<dbReference type="Gene3D" id="3.40.50.10490">
    <property type="entry name" value="Glucose-6-phosphate isomerase like protein, domain 1"/>
    <property type="match status" value="1"/>
</dbReference>
<accession>A0A6L6LZ90</accession>
<sequence length="73" mass="8295">MAKAKGVRLIGLTGEQGCRMDGLFDVVFHVPAWETYQVQEYHLPAYHALCLTVEQAFFGEGWKRSPAAEWRPV</sequence>
<organism evidence="1 2">
    <name type="scientific">Ruthenibacterium lactatiformans</name>
    <dbReference type="NCBI Taxonomy" id="1550024"/>
    <lineage>
        <taxon>Bacteria</taxon>
        <taxon>Bacillati</taxon>
        <taxon>Bacillota</taxon>
        <taxon>Clostridia</taxon>
        <taxon>Eubacteriales</taxon>
        <taxon>Oscillospiraceae</taxon>
        <taxon>Ruthenibacterium</taxon>
    </lineage>
</organism>
<reference evidence="1 2" key="1">
    <citation type="journal article" date="2019" name="Nat. Med.">
        <title>A library of human gut bacterial isolates paired with longitudinal multiomics data enables mechanistic microbiome research.</title>
        <authorList>
            <person name="Poyet M."/>
            <person name="Groussin M."/>
            <person name="Gibbons S.M."/>
            <person name="Avila-Pacheco J."/>
            <person name="Jiang X."/>
            <person name="Kearney S.M."/>
            <person name="Perrotta A.R."/>
            <person name="Berdy B."/>
            <person name="Zhao S."/>
            <person name="Lieberman T.D."/>
            <person name="Swanson P.K."/>
            <person name="Smith M."/>
            <person name="Roesemann S."/>
            <person name="Alexander J.E."/>
            <person name="Rich S.A."/>
            <person name="Livny J."/>
            <person name="Vlamakis H."/>
            <person name="Clish C."/>
            <person name="Bullock K."/>
            <person name="Deik A."/>
            <person name="Scott J."/>
            <person name="Pierce K.A."/>
            <person name="Xavier R.J."/>
            <person name="Alm E.J."/>
        </authorList>
    </citation>
    <scope>NUCLEOTIDE SEQUENCE [LARGE SCALE GENOMIC DNA]</scope>
    <source>
        <strain evidence="1 2">BIOML-A4</strain>
    </source>
</reference>
<dbReference type="AlphaFoldDB" id="A0A6L6LZ90"/>
<evidence type="ECO:0000313" key="1">
    <source>
        <dbReference type="EMBL" id="MTS29174.1"/>
    </source>
</evidence>
<name>A0A6L6LZ90_9FIRM</name>
<dbReference type="RefSeq" id="WP_155202447.1">
    <property type="nucleotide sequence ID" value="NZ_WMZN01000061.1"/>
</dbReference>
<dbReference type="Proteomes" id="UP000472755">
    <property type="component" value="Unassembled WGS sequence"/>
</dbReference>
<proteinExistence type="predicted"/>
<dbReference type="InterPro" id="IPR046348">
    <property type="entry name" value="SIS_dom_sf"/>
</dbReference>
<evidence type="ECO:0008006" key="3">
    <source>
        <dbReference type="Google" id="ProtNLM"/>
    </source>
</evidence>
<dbReference type="GO" id="GO:1901135">
    <property type="term" value="P:carbohydrate derivative metabolic process"/>
    <property type="evidence" value="ECO:0007669"/>
    <property type="project" value="InterPro"/>
</dbReference>
<dbReference type="SUPFAM" id="SSF53697">
    <property type="entry name" value="SIS domain"/>
    <property type="match status" value="1"/>
</dbReference>
<protein>
    <recommendedName>
        <fullName evidence="3">SIS domain-containing protein</fullName>
    </recommendedName>
</protein>
<gene>
    <name evidence="1" type="ORF">GMD59_18100</name>
</gene>